<reference evidence="1" key="1">
    <citation type="journal article" date="2021" name="Environ. Microbiol.">
        <title>Gene family expansions and transcriptome signatures uncover fungal adaptations to wood decay.</title>
        <authorList>
            <person name="Hage H."/>
            <person name="Miyauchi S."/>
            <person name="Viragh M."/>
            <person name="Drula E."/>
            <person name="Min B."/>
            <person name="Chaduli D."/>
            <person name="Navarro D."/>
            <person name="Favel A."/>
            <person name="Norest M."/>
            <person name="Lesage-Meessen L."/>
            <person name="Balint B."/>
            <person name="Merenyi Z."/>
            <person name="de Eugenio L."/>
            <person name="Morin E."/>
            <person name="Martinez A.T."/>
            <person name="Baldrian P."/>
            <person name="Stursova M."/>
            <person name="Martinez M.J."/>
            <person name="Novotny C."/>
            <person name="Magnuson J.K."/>
            <person name="Spatafora J.W."/>
            <person name="Maurice S."/>
            <person name="Pangilinan J."/>
            <person name="Andreopoulos W."/>
            <person name="LaButti K."/>
            <person name="Hundley H."/>
            <person name="Na H."/>
            <person name="Kuo A."/>
            <person name="Barry K."/>
            <person name="Lipzen A."/>
            <person name="Henrissat B."/>
            <person name="Riley R."/>
            <person name="Ahrendt S."/>
            <person name="Nagy L.G."/>
            <person name="Grigoriev I.V."/>
            <person name="Martin F."/>
            <person name="Rosso M.N."/>
        </authorList>
    </citation>
    <scope>NUCLEOTIDE SEQUENCE</scope>
    <source>
        <strain evidence="1">CBS 384.51</strain>
    </source>
</reference>
<accession>A0ACB8TQC8</accession>
<dbReference type="EMBL" id="MU274945">
    <property type="protein sequence ID" value="KAI0084246.1"/>
    <property type="molecule type" value="Genomic_DNA"/>
</dbReference>
<dbReference type="Proteomes" id="UP001055072">
    <property type="component" value="Unassembled WGS sequence"/>
</dbReference>
<comment type="caution">
    <text evidence="1">The sequence shown here is derived from an EMBL/GenBank/DDBJ whole genome shotgun (WGS) entry which is preliminary data.</text>
</comment>
<gene>
    <name evidence="1" type="ORF">BDY19DRAFT_909984</name>
</gene>
<name>A0ACB8TQC8_9APHY</name>
<evidence type="ECO:0000313" key="1">
    <source>
        <dbReference type="EMBL" id="KAI0084246.1"/>
    </source>
</evidence>
<keyword evidence="2" id="KW-1185">Reference proteome</keyword>
<organism evidence="1 2">
    <name type="scientific">Irpex rosettiformis</name>
    <dbReference type="NCBI Taxonomy" id="378272"/>
    <lineage>
        <taxon>Eukaryota</taxon>
        <taxon>Fungi</taxon>
        <taxon>Dikarya</taxon>
        <taxon>Basidiomycota</taxon>
        <taxon>Agaricomycotina</taxon>
        <taxon>Agaricomycetes</taxon>
        <taxon>Polyporales</taxon>
        <taxon>Irpicaceae</taxon>
        <taxon>Irpex</taxon>
    </lineage>
</organism>
<evidence type="ECO:0000313" key="2">
    <source>
        <dbReference type="Proteomes" id="UP001055072"/>
    </source>
</evidence>
<protein>
    <submittedName>
        <fullName evidence="1">Uncharacterized protein</fullName>
    </submittedName>
</protein>
<sequence length="174" mass="19144">MPPRTSSRLKAVGKSRSETVSIDSPDMPQVEGVKRKRRGTVGTSAKPPTKRAAVTDTSEDTSLDNSQPPSAIDDHSSNKDTGTTHHYGTRRSNNLHPARTAGVGKRTQAEVQAQAAVKKAQKQSKLQSKQQSQQDELDLENDGMFLLANLLNAHEETDRVADSRKNLSHYFRIK</sequence>
<proteinExistence type="predicted"/>